<comment type="caution">
    <text evidence="7">The sequence shown here is derived from an EMBL/GenBank/DDBJ whole genome shotgun (WGS) entry which is preliminary data.</text>
</comment>
<protein>
    <submittedName>
        <fullName evidence="7">S1 RNA binding domain protein</fullName>
    </submittedName>
</protein>
<dbReference type="InterPro" id="IPR012340">
    <property type="entry name" value="NA-bd_OB-fold"/>
</dbReference>
<evidence type="ECO:0000313" key="7">
    <source>
        <dbReference type="EMBL" id="EMM74401.1"/>
    </source>
</evidence>
<keyword evidence="5" id="KW-0472">Membrane</keyword>
<dbReference type="GO" id="GO:0003729">
    <property type="term" value="F:mRNA binding"/>
    <property type="evidence" value="ECO:0007669"/>
    <property type="project" value="TreeGrafter"/>
</dbReference>
<dbReference type="AlphaFoldDB" id="M6G632"/>
<dbReference type="InterPro" id="IPR057302">
    <property type="entry name" value="Rrp5_S1"/>
</dbReference>
<keyword evidence="2" id="KW-0689">Ribosomal protein</keyword>
<dbReference type="InterPro" id="IPR035104">
    <property type="entry name" value="Ribosomal_protein_S1-like"/>
</dbReference>
<dbReference type="InterPro" id="IPR050437">
    <property type="entry name" value="Ribos_protein_bS1-like"/>
</dbReference>
<feature type="domain" description="S1 motif" evidence="6">
    <location>
        <begin position="652"/>
        <end position="721"/>
    </location>
</feature>
<dbReference type="Pfam" id="PF00575">
    <property type="entry name" value="S1"/>
    <property type="match status" value="1"/>
</dbReference>
<dbReference type="FunFam" id="2.40.50.140:FF:000103">
    <property type="entry name" value="protein RRP5 homolog"/>
    <property type="match status" value="2"/>
</dbReference>
<proteinExistence type="inferred from homology"/>
<reference evidence="7 8" key="1">
    <citation type="submission" date="2013-01" db="EMBL/GenBank/DDBJ databases">
        <authorList>
            <person name="Harkins D.M."/>
            <person name="Durkin A.S."/>
            <person name="Brinkac L.M."/>
            <person name="Haft D.H."/>
            <person name="Selengut J.D."/>
            <person name="Sanka R."/>
            <person name="DePew J."/>
            <person name="Purushe J."/>
            <person name="Hospenthal D.R."/>
            <person name="Murray C.K."/>
            <person name="Pimentel G."/>
            <person name="Wasfy M."/>
            <person name="Vinetz J.M."/>
            <person name="Sutton G.G."/>
            <person name="Nierman W.C."/>
            <person name="Fouts D.E."/>
        </authorList>
    </citation>
    <scope>NUCLEOTIDE SEQUENCE [LARGE SCALE GENOMIC DNA]</scope>
    <source>
        <strain evidence="7 8">2006001855</strain>
    </source>
</reference>
<dbReference type="SUPFAM" id="SSF50249">
    <property type="entry name" value="Nucleic acid-binding proteins"/>
    <property type="match status" value="3"/>
</dbReference>
<evidence type="ECO:0000313" key="8">
    <source>
        <dbReference type="Proteomes" id="UP000012101"/>
    </source>
</evidence>
<dbReference type="SMART" id="SM00316">
    <property type="entry name" value="S1"/>
    <property type="match status" value="4"/>
</dbReference>
<sequence>MFVKRVILGKGKKRHFSRFQRIGAFFESFFFSLILILLFITSSVNSESIILNPVRYLLPGKKEYSEPSEIRIEKGKIVSIRKINSFSGKVSYALPGFCDANVTLSTDSLGGQKDRAGIFLSLQSFFAHGFTGILSVGDPTWVETLLKDAQRLKNNSPWVKKSDTPWIAESSETKKLGNLPGYKVIRSSQEAISNMKKKPTSPVHLFYRYQEGESFVFDGPFLYQLKKTADTEKIKLALSAFGDEFSILEGINAGIPILYHPIPEGITKRTSPGVFRNLIWGPMFSVYYYQKIAGTPEWETDLTVMKEWSPYFAKNIAPEPEFAGKLTHIQEEDRKDAEKEYNSYLAFLGRQKNLSQGILLASGTGYLHVHPGIGGWKEMEILASALGNEETIRIATESTCSFIEAPHEGKIREDKPAFINIFTEDPLVDLKNLKSLRKIIAGEISYPPEKREPASSQKKEEKMKESEKELFEKMLEASFKKKKAMESGTRVTAIVNSAKKDFVFVTTKEGKLPGIISSEEFIESELPKQGNEIEAYFLKEDHGDIHFTTCLSGDSLNKDLLEIAKRAEIPVLGQFIGENDSGAEVKIGEFTAFCPFSQIDPEFKKSGLSGKRSKFLIQDIGTRGKFVVSQKKISDKAKEAKLGILKQELKEGMFVTCKVKTIQNFGLIVEMDGGLTALIPISEATYKKNPELEKEFQVGQTLRARILRIDWENQKFALTVKDFLKDPWAQTVPFKEGDIVKGTIDSLKPFGLFVKLDDHFNGLVPARETGTPNRVPLTQSFKPGEVIDVFVMEVNPERKQISLSIQKAKEIQERMDYSSYLSSDTSGSTSSFGAILQNSLNKNKKR</sequence>
<keyword evidence="3" id="KW-0687">Ribonucleoprotein</keyword>
<dbReference type="GO" id="GO:0003735">
    <property type="term" value="F:structural constituent of ribosome"/>
    <property type="evidence" value="ECO:0007669"/>
    <property type="project" value="TreeGrafter"/>
</dbReference>
<name>M6G632_9LEPT</name>
<dbReference type="EMBL" id="AFJM02000012">
    <property type="protein sequence ID" value="EMM74401.1"/>
    <property type="molecule type" value="Genomic_DNA"/>
</dbReference>
<keyword evidence="5" id="KW-0812">Transmembrane</keyword>
<evidence type="ECO:0000256" key="2">
    <source>
        <dbReference type="ARBA" id="ARBA00022980"/>
    </source>
</evidence>
<dbReference type="PANTHER" id="PTHR10724">
    <property type="entry name" value="30S RIBOSOMAL PROTEIN S1"/>
    <property type="match status" value="1"/>
</dbReference>
<dbReference type="GO" id="GO:0006412">
    <property type="term" value="P:translation"/>
    <property type="evidence" value="ECO:0007669"/>
    <property type="project" value="TreeGrafter"/>
</dbReference>
<feature type="domain" description="S1 motif" evidence="6">
    <location>
        <begin position="737"/>
        <end position="806"/>
    </location>
</feature>
<evidence type="ECO:0000256" key="5">
    <source>
        <dbReference type="SAM" id="Phobius"/>
    </source>
</evidence>
<evidence type="ECO:0000256" key="1">
    <source>
        <dbReference type="ARBA" id="ARBA00006767"/>
    </source>
</evidence>
<gene>
    <name evidence="7" type="ORF">LEP1GSC038_2461</name>
</gene>
<dbReference type="GO" id="GO:0022627">
    <property type="term" value="C:cytosolic small ribosomal subunit"/>
    <property type="evidence" value="ECO:0007669"/>
    <property type="project" value="TreeGrafter"/>
</dbReference>
<dbReference type="InterPro" id="IPR003029">
    <property type="entry name" value="S1_domain"/>
</dbReference>
<feature type="transmembrane region" description="Helical" evidence="5">
    <location>
        <begin position="21"/>
        <end position="40"/>
    </location>
</feature>
<comment type="similarity">
    <text evidence="1">Belongs to the bacterial ribosomal protein bS1 family.</text>
</comment>
<evidence type="ECO:0000256" key="4">
    <source>
        <dbReference type="ARBA" id="ARBA00025604"/>
    </source>
</evidence>
<dbReference type="PROSITE" id="PS50126">
    <property type="entry name" value="S1"/>
    <property type="match status" value="2"/>
</dbReference>
<accession>M6G632</accession>
<dbReference type="PRINTS" id="PR00681">
    <property type="entry name" value="RIBOSOMALS1"/>
</dbReference>
<dbReference type="PANTHER" id="PTHR10724:SF7">
    <property type="entry name" value="SMALL RIBOSOMAL SUBUNIT PROTEIN BS1C"/>
    <property type="match status" value="1"/>
</dbReference>
<evidence type="ECO:0000259" key="6">
    <source>
        <dbReference type="PROSITE" id="PS50126"/>
    </source>
</evidence>
<dbReference type="Gene3D" id="2.40.50.140">
    <property type="entry name" value="Nucleic acid-binding proteins"/>
    <property type="match status" value="3"/>
</dbReference>
<dbReference type="Pfam" id="PF23459">
    <property type="entry name" value="S1_RRP5"/>
    <property type="match status" value="1"/>
</dbReference>
<dbReference type="Proteomes" id="UP000012101">
    <property type="component" value="Unassembled WGS sequence"/>
</dbReference>
<keyword evidence="5" id="KW-1133">Transmembrane helix</keyword>
<comment type="function">
    <text evidence="4">Binds mRNA; thus facilitating recognition of the initiation point. It is needed to translate mRNA with a short Shine-Dalgarno (SD) purine-rich sequence.</text>
</comment>
<organism evidence="7 8">
    <name type="scientific">Leptospira weilii str. 2006001855</name>
    <dbReference type="NCBI Taxonomy" id="996804"/>
    <lineage>
        <taxon>Bacteria</taxon>
        <taxon>Pseudomonadati</taxon>
        <taxon>Spirochaetota</taxon>
        <taxon>Spirochaetia</taxon>
        <taxon>Leptospirales</taxon>
        <taxon>Leptospiraceae</taxon>
        <taxon>Leptospira</taxon>
    </lineage>
</organism>
<evidence type="ECO:0000256" key="3">
    <source>
        <dbReference type="ARBA" id="ARBA00023274"/>
    </source>
</evidence>